<evidence type="ECO:0000256" key="3">
    <source>
        <dbReference type="ARBA" id="ARBA00022679"/>
    </source>
</evidence>
<dbReference type="GO" id="GO:0004496">
    <property type="term" value="F:mevalonate kinase activity"/>
    <property type="evidence" value="ECO:0007669"/>
    <property type="project" value="UniProtKB-UniRule"/>
</dbReference>
<protein>
    <recommendedName>
        <fullName evidence="11">Mevalonate kinase</fullName>
        <shortName evidence="11">MK</shortName>
        <shortName evidence="11">MVK</shortName>
        <ecNumber evidence="11">2.7.1.36</ecNumber>
    </recommendedName>
</protein>
<dbReference type="Gene3D" id="3.30.230.10">
    <property type="match status" value="1"/>
</dbReference>
<comment type="subunit">
    <text evidence="11">Homodimer.</text>
</comment>
<keyword evidence="5 11" id="KW-0418">Kinase</keyword>
<comment type="caution">
    <text evidence="11">Lacks conserved residue(s) required for the propagation of feature annotation.</text>
</comment>
<evidence type="ECO:0000259" key="14">
    <source>
        <dbReference type="Pfam" id="PF10509"/>
    </source>
</evidence>
<dbReference type="Gene3D" id="3.30.70.890">
    <property type="entry name" value="GHMP kinase, C-terminal domain"/>
    <property type="match status" value="1"/>
</dbReference>
<dbReference type="InterPro" id="IPR022937">
    <property type="entry name" value="Mevalonate_kinase_arc"/>
</dbReference>
<evidence type="ECO:0000256" key="1">
    <source>
        <dbReference type="ARBA" id="ARBA00022490"/>
    </source>
</evidence>
<comment type="pathway">
    <text evidence="10 11">Isoprenoid biosynthesis; isopentenyl diphosphate biosynthesis via mevalonate pathway; isopentenyl diphosphate from (R)-mevalonate: step 1/3.</text>
</comment>
<dbReference type="GO" id="GO:0019287">
    <property type="term" value="P:isopentenyl diphosphate biosynthetic process, mevalonate pathway"/>
    <property type="evidence" value="ECO:0007669"/>
    <property type="project" value="UniProtKB-UniRule"/>
</dbReference>
<feature type="domain" description="GHMP kinase C-terminal" evidence="13">
    <location>
        <begin position="235"/>
        <end position="303"/>
    </location>
</feature>
<feature type="domain" description="GHMP kinase N-terminal" evidence="12">
    <location>
        <begin position="84"/>
        <end position="170"/>
    </location>
</feature>
<keyword evidence="6 11" id="KW-0067">ATP-binding</keyword>
<evidence type="ECO:0000256" key="2">
    <source>
        <dbReference type="ARBA" id="ARBA00022516"/>
    </source>
</evidence>
<dbReference type="RefSeq" id="WP_188596560.1">
    <property type="nucleotide sequence ID" value="NZ_BMNL01000003.1"/>
</dbReference>
<keyword evidence="2 11" id="KW-0444">Lipid biosynthesis</keyword>
<dbReference type="EMBL" id="BMNL01000003">
    <property type="protein sequence ID" value="GGP21245.1"/>
    <property type="molecule type" value="Genomic_DNA"/>
</dbReference>
<accession>A0A830GWS8</accession>
<keyword evidence="9 11" id="KW-0414">Isoprene biosynthesis</keyword>
<evidence type="ECO:0000256" key="9">
    <source>
        <dbReference type="ARBA" id="ARBA00023229"/>
    </source>
</evidence>
<dbReference type="Pfam" id="PF00288">
    <property type="entry name" value="GHMP_kinases_N"/>
    <property type="match status" value="1"/>
</dbReference>
<keyword evidence="8 11" id="KW-0443">Lipid metabolism</keyword>
<dbReference type="SUPFAM" id="SSF55060">
    <property type="entry name" value="GHMP Kinase, C-terminal domain"/>
    <property type="match status" value="1"/>
</dbReference>
<comment type="similarity">
    <text evidence="11">Belongs to the GHMP kinase family. Mevalonate kinase subfamily.</text>
</comment>
<dbReference type="InterPro" id="IPR006204">
    <property type="entry name" value="GHMP_kinase_N_dom"/>
</dbReference>
<dbReference type="InterPro" id="IPR013750">
    <property type="entry name" value="GHMP_kinase_C_dom"/>
</dbReference>
<evidence type="ECO:0000313" key="16">
    <source>
        <dbReference type="Proteomes" id="UP000610960"/>
    </source>
</evidence>
<sequence length="328" mass="34204">MRQVVVSAPGVVKLFGEHAVVYGKPAIAMAINKRLRVAALPRSDGHVKIIARDLKAMGLIINVAGNGEIAIETEYGMAMNAISYVRTAIEVAKKYLREPRGVELDISSDMPVGAGLGTSAAVAVASIKAYASAFGYHLTNDEVASLAHEVEKTVQGAASPMDSTVSALGGIHIITLQDRSRLSMGPLPLVVGYVDRESTTKDLVNNVKELRARYPALIGSIMDAIGEAVLLARNALESNDLATVAELMNINQGLLESLGVSTGRINSLIYAARRAGALGAKLSGAGGGGIVIALAPEAVKEVKIAMEIAGGHSFPVEKDDEGARVDEG</sequence>
<keyword evidence="7 11" id="KW-0460">Magnesium</keyword>
<dbReference type="SUPFAM" id="SSF54211">
    <property type="entry name" value="Ribosomal protein S5 domain 2-like"/>
    <property type="match status" value="1"/>
</dbReference>
<feature type="domain" description="Galactokinase N-terminal" evidence="14">
    <location>
        <begin position="4"/>
        <end position="39"/>
    </location>
</feature>
<evidence type="ECO:0000259" key="12">
    <source>
        <dbReference type="Pfam" id="PF00288"/>
    </source>
</evidence>
<gene>
    <name evidence="11" type="primary">mvk</name>
    <name evidence="15" type="ORF">GCM10007981_12270</name>
</gene>
<reference evidence="15" key="2">
    <citation type="submission" date="2020-09" db="EMBL/GenBank/DDBJ databases">
        <authorList>
            <person name="Sun Q."/>
            <person name="Ohkuma M."/>
        </authorList>
    </citation>
    <scope>NUCLEOTIDE SEQUENCE</scope>
    <source>
        <strain evidence="15">JCM 10088</strain>
    </source>
</reference>
<keyword evidence="3 11" id="KW-0808">Transferase</keyword>
<evidence type="ECO:0000313" key="15">
    <source>
        <dbReference type="EMBL" id="GGP21245.1"/>
    </source>
</evidence>
<dbReference type="Proteomes" id="UP000610960">
    <property type="component" value="Unassembled WGS sequence"/>
</dbReference>
<evidence type="ECO:0000256" key="5">
    <source>
        <dbReference type="ARBA" id="ARBA00022777"/>
    </source>
</evidence>
<evidence type="ECO:0000259" key="13">
    <source>
        <dbReference type="Pfam" id="PF08544"/>
    </source>
</evidence>
<comment type="cofactor">
    <cofactor evidence="11">
        <name>Mg(2+)</name>
        <dbReference type="ChEBI" id="CHEBI:18420"/>
    </cofactor>
</comment>
<organism evidence="15 16">
    <name type="scientific">Thermocladium modestius</name>
    <dbReference type="NCBI Taxonomy" id="62609"/>
    <lineage>
        <taxon>Archaea</taxon>
        <taxon>Thermoproteota</taxon>
        <taxon>Thermoprotei</taxon>
        <taxon>Thermoproteales</taxon>
        <taxon>Thermoproteaceae</taxon>
        <taxon>Thermocladium</taxon>
    </lineage>
</organism>
<evidence type="ECO:0000256" key="4">
    <source>
        <dbReference type="ARBA" id="ARBA00022741"/>
    </source>
</evidence>
<dbReference type="PANTHER" id="PTHR43290">
    <property type="entry name" value="MEVALONATE KINASE"/>
    <property type="match status" value="1"/>
</dbReference>
<dbReference type="InterPro" id="IPR019539">
    <property type="entry name" value="GalKase_N"/>
</dbReference>
<comment type="subcellular location">
    <subcellularLocation>
        <location evidence="11">Cytoplasm</location>
    </subcellularLocation>
</comment>
<keyword evidence="1 11" id="KW-0963">Cytoplasm</keyword>
<evidence type="ECO:0000256" key="10">
    <source>
        <dbReference type="ARBA" id="ARBA00029438"/>
    </source>
</evidence>
<dbReference type="AlphaFoldDB" id="A0A830GWS8"/>
<proteinExistence type="inferred from homology"/>
<comment type="catalytic activity">
    <reaction evidence="11">
        <text>(R)-mevalonate + ATP = (R)-5-phosphomevalonate + ADP + H(+)</text>
        <dbReference type="Rhea" id="RHEA:17065"/>
        <dbReference type="ChEBI" id="CHEBI:15378"/>
        <dbReference type="ChEBI" id="CHEBI:30616"/>
        <dbReference type="ChEBI" id="CHEBI:36464"/>
        <dbReference type="ChEBI" id="CHEBI:58146"/>
        <dbReference type="ChEBI" id="CHEBI:456216"/>
        <dbReference type="EC" id="2.7.1.36"/>
    </reaction>
</comment>
<comment type="function">
    <text evidence="11">Catalyzes the phosphorylation of (R)-mevalonate (MVA) to (R)-mevalonate 5-phosphate (MVAP). Functions in the mevalonate (MVA) pathway leading to isopentenyl diphosphate (IPP), a key precursor for the biosynthesis of isoprenoid compounds such as archaeal membrane lipids.</text>
</comment>
<dbReference type="InterPro" id="IPR006205">
    <property type="entry name" value="Mev_gal_kin"/>
</dbReference>
<dbReference type="EC" id="2.7.1.36" evidence="11"/>
<dbReference type="Pfam" id="PF10509">
    <property type="entry name" value="GalKase_gal_bdg"/>
    <property type="match status" value="1"/>
</dbReference>
<dbReference type="InterPro" id="IPR020568">
    <property type="entry name" value="Ribosomal_Su5_D2-typ_SF"/>
</dbReference>
<evidence type="ECO:0000256" key="7">
    <source>
        <dbReference type="ARBA" id="ARBA00022842"/>
    </source>
</evidence>
<dbReference type="OrthoDB" id="19001at2157"/>
<dbReference type="UniPathway" id="UPA00057">
    <property type="reaction ID" value="UER00098"/>
</dbReference>
<dbReference type="GO" id="GO:0000287">
    <property type="term" value="F:magnesium ion binding"/>
    <property type="evidence" value="ECO:0007669"/>
    <property type="project" value="UniProtKB-UniRule"/>
</dbReference>
<dbReference type="PANTHER" id="PTHR43290:SF2">
    <property type="entry name" value="MEVALONATE KINASE"/>
    <property type="match status" value="1"/>
</dbReference>
<dbReference type="InterPro" id="IPR014721">
    <property type="entry name" value="Ribsml_uS5_D2-typ_fold_subgr"/>
</dbReference>
<dbReference type="NCBIfam" id="TIGR00549">
    <property type="entry name" value="mevalon_kin"/>
    <property type="match status" value="1"/>
</dbReference>
<feature type="active site" description="Proton acceptor" evidence="11">
    <location>
        <position position="162"/>
    </location>
</feature>
<evidence type="ECO:0000256" key="11">
    <source>
        <dbReference type="HAMAP-Rule" id="MF_00217"/>
    </source>
</evidence>
<dbReference type="InterPro" id="IPR036554">
    <property type="entry name" value="GHMP_kinase_C_sf"/>
</dbReference>
<reference evidence="15" key="1">
    <citation type="journal article" date="2014" name="Int. J. Syst. Evol. Microbiol.">
        <title>Complete genome sequence of Corynebacterium casei LMG S-19264T (=DSM 44701T), isolated from a smear-ripened cheese.</title>
        <authorList>
            <consortium name="US DOE Joint Genome Institute (JGI-PGF)"/>
            <person name="Walter F."/>
            <person name="Albersmeier A."/>
            <person name="Kalinowski J."/>
            <person name="Ruckert C."/>
        </authorList>
    </citation>
    <scope>NUCLEOTIDE SEQUENCE</scope>
    <source>
        <strain evidence="15">JCM 10088</strain>
    </source>
</reference>
<name>A0A830GWS8_9CREN</name>
<keyword evidence="16" id="KW-1185">Reference proteome</keyword>
<dbReference type="HAMAP" id="MF_00217">
    <property type="entry name" value="Mevalonate_kinase"/>
    <property type="match status" value="1"/>
</dbReference>
<dbReference type="GO" id="GO:0005829">
    <property type="term" value="C:cytosol"/>
    <property type="evidence" value="ECO:0007669"/>
    <property type="project" value="TreeGrafter"/>
</dbReference>
<evidence type="ECO:0000256" key="8">
    <source>
        <dbReference type="ARBA" id="ARBA00023098"/>
    </source>
</evidence>
<comment type="caution">
    <text evidence="15">The sequence shown here is derived from an EMBL/GenBank/DDBJ whole genome shotgun (WGS) entry which is preliminary data.</text>
</comment>
<dbReference type="Pfam" id="PF08544">
    <property type="entry name" value="GHMP_kinases_C"/>
    <property type="match status" value="1"/>
</dbReference>
<evidence type="ECO:0000256" key="6">
    <source>
        <dbReference type="ARBA" id="ARBA00022840"/>
    </source>
</evidence>
<dbReference type="GO" id="GO:0005975">
    <property type="term" value="P:carbohydrate metabolic process"/>
    <property type="evidence" value="ECO:0007669"/>
    <property type="project" value="UniProtKB-ARBA"/>
</dbReference>
<dbReference type="GO" id="GO:0005524">
    <property type="term" value="F:ATP binding"/>
    <property type="evidence" value="ECO:0007669"/>
    <property type="project" value="UniProtKB-UniRule"/>
</dbReference>
<dbReference type="PRINTS" id="PR00959">
    <property type="entry name" value="MEVGALKINASE"/>
</dbReference>
<keyword evidence="4 11" id="KW-0547">Nucleotide-binding</keyword>